<dbReference type="KEGG" id="fax:FUAX_44970"/>
<reference evidence="2 3" key="1">
    <citation type="submission" date="2021-12" db="EMBL/GenBank/DDBJ databases">
        <title>Genome sequencing of bacteria with rrn-lacking chromosome and rrn-plasmid.</title>
        <authorList>
            <person name="Anda M."/>
            <person name="Iwasaki W."/>
        </authorList>
    </citation>
    <scope>NUCLEOTIDE SEQUENCE [LARGE SCALE GENOMIC DNA]</scope>
    <source>
        <strain evidence="2 3">DSM 100852</strain>
        <plasmid evidence="2 3">pFA3</plasmid>
    </source>
</reference>
<protein>
    <submittedName>
        <fullName evidence="2">Uncharacterized protein</fullName>
    </submittedName>
</protein>
<dbReference type="EMBL" id="AP025317">
    <property type="protein sequence ID" value="BDD12065.1"/>
    <property type="molecule type" value="Genomic_DNA"/>
</dbReference>
<gene>
    <name evidence="1" type="ORF">FUAX_44910</name>
    <name evidence="2" type="ORF">FUAX_44970</name>
</gene>
<evidence type="ECO:0000313" key="2">
    <source>
        <dbReference type="EMBL" id="BDD12065.1"/>
    </source>
</evidence>
<evidence type="ECO:0000313" key="1">
    <source>
        <dbReference type="EMBL" id="BDD12059.1"/>
    </source>
</evidence>
<geneLocation type="plasmid" evidence="2 3">
    <name>pFA3</name>
</geneLocation>
<proteinExistence type="predicted"/>
<accession>A0AAU9CRR1</accession>
<name>A0AAU9CRR1_9BACT</name>
<dbReference type="Proteomes" id="UP001348817">
    <property type="component" value="Plasmid pFA3"/>
</dbReference>
<dbReference type="RefSeq" id="WP_338395429.1">
    <property type="nucleotide sequence ID" value="NZ_AP025317.1"/>
</dbReference>
<evidence type="ECO:0000313" key="3">
    <source>
        <dbReference type="Proteomes" id="UP001348817"/>
    </source>
</evidence>
<dbReference type="AlphaFoldDB" id="A0AAU9CRR1"/>
<keyword evidence="3" id="KW-1185">Reference proteome</keyword>
<dbReference type="KEGG" id="fax:FUAX_44910"/>
<dbReference type="EMBL" id="AP025317">
    <property type="protein sequence ID" value="BDD12059.1"/>
    <property type="molecule type" value="Genomic_DNA"/>
</dbReference>
<sequence length="143" mass="16732">MNDIPQPYYTVIGDELIVVVFGNELIDLSGYEVDGGDPFWYIMGTDAWFEKQKINEENFLVAKTYDKDFFSIPIDNNTSELLNKQKGILVLTPNFQLKAEDIKQTNDLEKLRKWIDTEIGDKNIEGTIYCFYTEEAKRKYHQE</sequence>
<keyword evidence="2" id="KW-0614">Plasmid</keyword>
<organism evidence="2 3">
    <name type="scientific">Fulvitalea axinellae</name>
    <dbReference type="NCBI Taxonomy" id="1182444"/>
    <lineage>
        <taxon>Bacteria</taxon>
        <taxon>Pseudomonadati</taxon>
        <taxon>Bacteroidota</taxon>
        <taxon>Cytophagia</taxon>
        <taxon>Cytophagales</taxon>
        <taxon>Persicobacteraceae</taxon>
        <taxon>Fulvitalea</taxon>
    </lineage>
</organism>